<keyword evidence="9" id="KW-1185">Reference proteome</keyword>
<reference evidence="8 9" key="1">
    <citation type="submission" date="2015-03" db="EMBL/GenBank/DDBJ databases">
        <title>Genome sequence of Pseudoalteromonas aurantia.</title>
        <authorList>
            <person name="Xie B.-B."/>
            <person name="Rong J.-C."/>
            <person name="Qin Q.-L."/>
            <person name="Zhang Y.-Z."/>
        </authorList>
    </citation>
    <scope>NUCLEOTIDE SEQUENCE [LARGE SCALE GENOMIC DNA]</scope>
    <source>
        <strain evidence="8 9">208</strain>
    </source>
</reference>
<gene>
    <name evidence="8" type="ORF">PAUR_a1805</name>
</gene>
<dbReference type="RefSeq" id="WP_192507550.1">
    <property type="nucleotide sequence ID" value="NZ_AQGV01000012.1"/>
</dbReference>
<protein>
    <recommendedName>
        <fullName evidence="2">histidine kinase</fullName>
        <ecNumber evidence="2">2.7.13.3</ecNumber>
    </recommendedName>
</protein>
<dbReference type="Pfam" id="PF00512">
    <property type="entry name" value="HisKA"/>
    <property type="match status" value="1"/>
</dbReference>
<dbReference type="Gene3D" id="1.10.287.130">
    <property type="match status" value="1"/>
</dbReference>
<sequence length="675" mass="75451">MQNGSLISPSKLQRTLIKINSSNDFEQLYSEIDRAMAELFSYQACVVLASRSKGAYRTIATSSILFNDESWYEYVDLFAQGISENEQFIPHAVSEYDQTSISKTVLSGLNNSLVFKLSELCGQGIILFTGLLNPPSDTYTNDLNFITLLEQVYLKADQLQKSHSRTSSLLSLIANMTERADLFKELASEWFWRTDTENIFTCVDELAPHDDLYSQFFIGKSALKLRSDNEMEHLRKWAQFQHILTQHGDFFEFEFELDSQRHLWISLSGKAQFTSIGEFNGYMGIAKDITYAKDREIAYKQAKEKAESANSAKSQFLAVMSHEIRTPMNAILGMVELLNDTALTEQQKEWLSYAQSSANLLLGLISDVLDFSKIESGTLSLDNSEFNLKELIQSISAQFEAHTAPGKLVFEQIIDKSVPDIIEGDSTRLGQILFNLLGNAFKFTSHGRVNLHISREHNLLTIKISDTGIGIAEQDLNRLFKPFSQVSDSVKRKQQGVGLGLSITKKLIELMQGTINCHSLLGVGTTFTVTLPVKAVNVTPVTSKQEQIQQPLNILVAEDNKPNQVLIEALLKKLNHSVTLTETGSEALNAIKAKQFDLVLMDMMMPVMDGLTATKYIREEMSLDVPIFALTANAGQTDKINCLNAGMNKVLTKPIKFSELSSAINSLTRTAKKEC</sequence>
<dbReference type="SUPFAM" id="SSF52172">
    <property type="entry name" value="CheY-like"/>
    <property type="match status" value="1"/>
</dbReference>
<dbReference type="CDD" id="cd00082">
    <property type="entry name" value="HisKA"/>
    <property type="match status" value="1"/>
</dbReference>
<dbReference type="InterPro" id="IPR003661">
    <property type="entry name" value="HisK_dim/P_dom"/>
</dbReference>
<dbReference type="InterPro" id="IPR005467">
    <property type="entry name" value="His_kinase_dom"/>
</dbReference>
<keyword evidence="3 5" id="KW-0597">Phosphoprotein</keyword>
<dbReference type="InterPro" id="IPR011006">
    <property type="entry name" value="CheY-like_superfamily"/>
</dbReference>
<dbReference type="SUPFAM" id="SSF47384">
    <property type="entry name" value="Homodimeric domain of signal transducing histidine kinase"/>
    <property type="match status" value="1"/>
</dbReference>
<name>A0ABR9EBA8_9GAMM</name>
<evidence type="ECO:0000256" key="2">
    <source>
        <dbReference type="ARBA" id="ARBA00012438"/>
    </source>
</evidence>
<feature type="domain" description="Histidine kinase" evidence="6">
    <location>
        <begin position="319"/>
        <end position="535"/>
    </location>
</feature>
<dbReference type="InterPro" id="IPR003594">
    <property type="entry name" value="HATPase_dom"/>
</dbReference>
<dbReference type="InterPro" id="IPR004358">
    <property type="entry name" value="Sig_transdc_His_kin-like_C"/>
</dbReference>
<feature type="domain" description="Response regulatory" evidence="7">
    <location>
        <begin position="553"/>
        <end position="668"/>
    </location>
</feature>
<comment type="catalytic activity">
    <reaction evidence="1">
        <text>ATP + protein L-histidine = ADP + protein N-phospho-L-histidine.</text>
        <dbReference type="EC" id="2.7.13.3"/>
    </reaction>
</comment>
<dbReference type="Pfam" id="PF02518">
    <property type="entry name" value="HATPase_c"/>
    <property type="match status" value="1"/>
</dbReference>
<evidence type="ECO:0000313" key="9">
    <source>
        <dbReference type="Proteomes" id="UP000615755"/>
    </source>
</evidence>
<dbReference type="SMART" id="SM00448">
    <property type="entry name" value="REC"/>
    <property type="match status" value="1"/>
</dbReference>
<evidence type="ECO:0000256" key="4">
    <source>
        <dbReference type="ARBA" id="ARBA00023012"/>
    </source>
</evidence>
<evidence type="ECO:0000256" key="1">
    <source>
        <dbReference type="ARBA" id="ARBA00000085"/>
    </source>
</evidence>
<dbReference type="PROSITE" id="PS50109">
    <property type="entry name" value="HIS_KIN"/>
    <property type="match status" value="1"/>
</dbReference>
<dbReference type="Gene3D" id="3.30.450.20">
    <property type="entry name" value="PAS domain"/>
    <property type="match status" value="1"/>
</dbReference>
<dbReference type="Proteomes" id="UP000615755">
    <property type="component" value="Unassembled WGS sequence"/>
</dbReference>
<dbReference type="InterPro" id="IPR036097">
    <property type="entry name" value="HisK_dim/P_sf"/>
</dbReference>
<keyword evidence="4" id="KW-0902">Two-component regulatory system</keyword>
<dbReference type="Pfam" id="PF00072">
    <property type="entry name" value="Response_reg"/>
    <property type="match status" value="1"/>
</dbReference>
<evidence type="ECO:0000259" key="7">
    <source>
        <dbReference type="PROSITE" id="PS50110"/>
    </source>
</evidence>
<organism evidence="8 9">
    <name type="scientific">Pseudoalteromonas aurantia 208</name>
    <dbReference type="NCBI Taxonomy" id="1314867"/>
    <lineage>
        <taxon>Bacteria</taxon>
        <taxon>Pseudomonadati</taxon>
        <taxon>Pseudomonadota</taxon>
        <taxon>Gammaproteobacteria</taxon>
        <taxon>Alteromonadales</taxon>
        <taxon>Pseudoalteromonadaceae</taxon>
        <taxon>Pseudoalteromonas</taxon>
    </lineage>
</organism>
<dbReference type="PRINTS" id="PR00344">
    <property type="entry name" value="BCTRLSENSOR"/>
</dbReference>
<dbReference type="SMART" id="SM00388">
    <property type="entry name" value="HisKA"/>
    <property type="match status" value="1"/>
</dbReference>
<evidence type="ECO:0000256" key="3">
    <source>
        <dbReference type="ARBA" id="ARBA00022553"/>
    </source>
</evidence>
<dbReference type="PANTHER" id="PTHR45339:SF1">
    <property type="entry name" value="HYBRID SIGNAL TRANSDUCTION HISTIDINE KINASE J"/>
    <property type="match status" value="1"/>
</dbReference>
<accession>A0ABR9EBA8</accession>
<dbReference type="EC" id="2.7.13.3" evidence="2"/>
<dbReference type="InterPro" id="IPR036890">
    <property type="entry name" value="HATPase_C_sf"/>
</dbReference>
<feature type="modified residue" description="4-aspartylphosphate" evidence="5">
    <location>
        <position position="602"/>
    </location>
</feature>
<dbReference type="EMBL" id="AQGV01000012">
    <property type="protein sequence ID" value="MBE0368244.1"/>
    <property type="molecule type" value="Genomic_DNA"/>
</dbReference>
<dbReference type="Gene3D" id="3.40.50.2300">
    <property type="match status" value="1"/>
</dbReference>
<dbReference type="CDD" id="cd17546">
    <property type="entry name" value="REC_hyHK_CKI1_RcsC-like"/>
    <property type="match status" value="1"/>
</dbReference>
<dbReference type="InterPro" id="IPR001789">
    <property type="entry name" value="Sig_transdc_resp-reg_receiver"/>
</dbReference>
<proteinExistence type="predicted"/>
<dbReference type="SMART" id="SM00387">
    <property type="entry name" value="HATPase_c"/>
    <property type="match status" value="1"/>
</dbReference>
<dbReference type="PANTHER" id="PTHR45339">
    <property type="entry name" value="HYBRID SIGNAL TRANSDUCTION HISTIDINE KINASE J"/>
    <property type="match status" value="1"/>
</dbReference>
<dbReference type="Gene3D" id="3.30.565.10">
    <property type="entry name" value="Histidine kinase-like ATPase, C-terminal domain"/>
    <property type="match status" value="1"/>
</dbReference>
<dbReference type="PROSITE" id="PS50110">
    <property type="entry name" value="RESPONSE_REGULATORY"/>
    <property type="match status" value="1"/>
</dbReference>
<dbReference type="SUPFAM" id="SSF55874">
    <property type="entry name" value="ATPase domain of HSP90 chaperone/DNA topoisomerase II/histidine kinase"/>
    <property type="match status" value="1"/>
</dbReference>
<evidence type="ECO:0000313" key="8">
    <source>
        <dbReference type="EMBL" id="MBE0368244.1"/>
    </source>
</evidence>
<evidence type="ECO:0000259" key="6">
    <source>
        <dbReference type="PROSITE" id="PS50109"/>
    </source>
</evidence>
<evidence type="ECO:0000256" key="5">
    <source>
        <dbReference type="PROSITE-ProRule" id="PRU00169"/>
    </source>
</evidence>
<comment type="caution">
    <text evidence="8">The sequence shown here is derived from an EMBL/GenBank/DDBJ whole genome shotgun (WGS) entry which is preliminary data.</text>
</comment>
<dbReference type="CDD" id="cd16922">
    <property type="entry name" value="HATPase_EvgS-ArcB-TorS-like"/>
    <property type="match status" value="1"/>
</dbReference>